<reference evidence="4" key="1">
    <citation type="submission" date="2009-09" db="EMBL/GenBank/DDBJ databases">
        <title>The complete genome of Kribbella flavida DSM 17836.</title>
        <authorList>
            <consortium name="US DOE Joint Genome Institute (JGI-PGF)"/>
            <person name="Lucas S."/>
            <person name="Copeland A."/>
            <person name="Lapidus A."/>
            <person name="Glavina del Rio T."/>
            <person name="Dalin E."/>
            <person name="Tice H."/>
            <person name="Bruce D."/>
            <person name="Goodwin L."/>
            <person name="Pitluck S."/>
            <person name="Kyrpides N."/>
            <person name="Mavromatis K."/>
            <person name="Ivanova N."/>
            <person name="Saunders E."/>
            <person name="Brettin T."/>
            <person name="Detter J.C."/>
            <person name="Han C."/>
            <person name="Larimer F."/>
            <person name="Land M."/>
            <person name="Hauser L."/>
            <person name="Markowitz V."/>
            <person name="Cheng J.-F."/>
            <person name="Hugenholtz P."/>
            <person name="Woyke T."/>
            <person name="Wu D."/>
            <person name="Pukall R."/>
            <person name="Klenk H.-P."/>
            <person name="Eisen J.A."/>
        </authorList>
    </citation>
    <scope>NUCLEOTIDE SEQUENCE [LARGE SCALE GENOMIC DNA]</scope>
    <source>
        <strain evidence="4">DSM 17836 / JCM 10339 / NBRC 14399</strain>
    </source>
</reference>
<reference evidence="3 4" key="2">
    <citation type="journal article" date="2010" name="Stand. Genomic Sci.">
        <title>Complete genome sequence of Kribbella flavida type strain (IFO 14399).</title>
        <authorList>
            <person name="Pukall R."/>
            <person name="Lapidus A."/>
            <person name="Glavina Del Rio T."/>
            <person name="Copeland A."/>
            <person name="Tice H."/>
            <person name="Cheng J.-F."/>
            <person name="Lucas S."/>
            <person name="Chen F."/>
            <person name="Nolan M."/>
            <person name="LaButti K."/>
            <person name="Pati A."/>
            <person name="Ivanova N."/>
            <person name="Mavrommatis K."/>
            <person name="Mikhailova N."/>
            <person name="Pitluck S."/>
            <person name="Bruce D."/>
            <person name="Goodwin L."/>
            <person name="Land M."/>
            <person name="Hauser L."/>
            <person name="Chang Y.-J."/>
            <person name="Jeffries C.D."/>
            <person name="Chen A."/>
            <person name="Palaniappan K."/>
            <person name="Chain P."/>
            <person name="Rohde M."/>
            <person name="Goeker M."/>
            <person name="Bristow J."/>
            <person name="Eisen J.A."/>
            <person name="Markowitz V."/>
            <person name="Hugenholtz P."/>
            <person name="Kyrpides N.C."/>
            <person name="Klenk H.-P."/>
            <person name="Brettin T."/>
        </authorList>
    </citation>
    <scope>NUCLEOTIDE SEQUENCE [LARGE SCALE GENOMIC DNA]</scope>
    <source>
        <strain evidence="4">DSM 17836 / JCM 10339 / NBRC 14399</strain>
    </source>
</reference>
<dbReference type="GO" id="GO:0003700">
    <property type="term" value="F:DNA-binding transcription factor activity"/>
    <property type="evidence" value="ECO:0007669"/>
    <property type="project" value="TreeGrafter"/>
</dbReference>
<protein>
    <submittedName>
        <fullName evidence="3">Transcriptional regulator, XRE family</fullName>
    </submittedName>
</protein>
<sequence length="200" mass="21372">MLPAVGGQGAGRVLGVNLRARRDEQGISLSELARRSGIAKGTLSQLESGAGNPTIETVFSLSNALGVPVSALLSEPPASDLVLVRSADTDVLSGAAVDLRMLRRLENPGSLFEIYDQRIRPGKVQHSTGHPGTEHHVVLTGRVRITARDRSQELGPGDYLAFRADAPHEYEALDGEVRSVLLLEYPPDTSPGVLETLHLD</sequence>
<dbReference type="InterPro" id="IPR010982">
    <property type="entry name" value="Lambda_DNA-bd_dom_sf"/>
</dbReference>
<evidence type="ECO:0000259" key="2">
    <source>
        <dbReference type="PROSITE" id="PS50943"/>
    </source>
</evidence>
<keyword evidence="4" id="KW-1185">Reference proteome</keyword>
<organism evidence="3 4">
    <name type="scientific">Kribbella flavida (strain DSM 17836 / JCM 10339 / NBRC 14399)</name>
    <dbReference type="NCBI Taxonomy" id="479435"/>
    <lineage>
        <taxon>Bacteria</taxon>
        <taxon>Bacillati</taxon>
        <taxon>Actinomycetota</taxon>
        <taxon>Actinomycetes</taxon>
        <taxon>Propionibacteriales</taxon>
        <taxon>Kribbellaceae</taxon>
        <taxon>Kribbella</taxon>
    </lineage>
</organism>
<dbReference type="eggNOG" id="COG0662">
    <property type="taxonomic scope" value="Bacteria"/>
</dbReference>
<keyword evidence="1" id="KW-0238">DNA-binding</keyword>
<dbReference type="Pfam" id="PF07883">
    <property type="entry name" value="Cupin_2"/>
    <property type="match status" value="1"/>
</dbReference>
<evidence type="ECO:0000256" key="1">
    <source>
        <dbReference type="ARBA" id="ARBA00023125"/>
    </source>
</evidence>
<evidence type="ECO:0000313" key="4">
    <source>
        <dbReference type="Proteomes" id="UP000007967"/>
    </source>
</evidence>
<dbReference type="AlphaFoldDB" id="D2PZI7"/>
<accession>D2PZI7</accession>
<dbReference type="GO" id="GO:0005829">
    <property type="term" value="C:cytosol"/>
    <property type="evidence" value="ECO:0007669"/>
    <property type="project" value="TreeGrafter"/>
</dbReference>
<dbReference type="eggNOG" id="COG1396">
    <property type="taxonomic scope" value="Bacteria"/>
</dbReference>
<dbReference type="SUPFAM" id="SSF47413">
    <property type="entry name" value="lambda repressor-like DNA-binding domains"/>
    <property type="match status" value="1"/>
</dbReference>
<dbReference type="KEGG" id="kfl:Kfla_6558"/>
<dbReference type="GO" id="GO:0003677">
    <property type="term" value="F:DNA binding"/>
    <property type="evidence" value="ECO:0007669"/>
    <property type="project" value="UniProtKB-KW"/>
</dbReference>
<dbReference type="Pfam" id="PF01381">
    <property type="entry name" value="HTH_3"/>
    <property type="match status" value="1"/>
</dbReference>
<dbReference type="EMBL" id="CP001736">
    <property type="protein sequence ID" value="ADB35553.1"/>
    <property type="molecule type" value="Genomic_DNA"/>
</dbReference>
<dbReference type="Gene3D" id="2.60.120.10">
    <property type="entry name" value="Jelly Rolls"/>
    <property type="match status" value="1"/>
</dbReference>
<dbReference type="InterPro" id="IPR011051">
    <property type="entry name" value="RmlC_Cupin_sf"/>
</dbReference>
<dbReference type="InterPro" id="IPR014710">
    <property type="entry name" value="RmlC-like_jellyroll"/>
</dbReference>
<dbReference type="PROSITE" id="PS50943">
    <property type="entry name" value="HTH_CROC1"/>
    <property type="match status" value="1"/>
</dbReference>
<dbReference type="InterPro" id="IPR050807">
    <property type="entry name" value="TransReg_Diox_bact_type"/>
</dbReference>
<dbReference type="InterPro" id="IPR001387">
    <property type="entry name" value="Cro/C1-type_HTH"/>
</dbReference>
<dbReference type="SUPFAM" id="SSF51182">
    <property type="entry name" value="RmlC-like cupins"/>
    <property type="match status" value="1"/>
</dbReference>
<dbReference type="InterPro" id="IPR013096">
    <property type="entry name" value="Cupin_2"/>
</dbReference>
<dbReference type="Proteomes" id="UP000007967">
    <property type="component" value="Chromosome"/>
</dbReference>
<evidence type="ECO:0000313" key="3">
    <source>
        <dbReference type="EMBL" id="ADB35553.1"/>
    </source>
</evidence>
<dbReference type="HOGENOM" id="CLU_085376_5_2_11"/>
<dbReference type="CDD" id="cd02209">
    <property type="entry name" value="cupin_XRE_C"/>
    <property type="match status" value="1"/>
</dbReference>
<dbReference type="SMART" id="SM00530">
    <property type="entry name" value="HTH_XRE"/>
    <property type="match status" value="1"/>
</dbReference>
<dbReference type="PANTHER" id="PTHR46797:SF1">
    <property type="entry name" value="METHYLPHOSPHONATE SYNTHASE"/>
    <property type="match status" value="1"/>
</dbReference>
<dbReference type="Gene3D" id="1.10.260.40">
    <property type="entry name" value="lambda repressor-like DNA-binding domains"/>
    <property type="match status" value="1"/>
</dbReference>
<dbReference type="STRING" id="479435.Kfla_6558"/>
<name>D2PZI7_KRIFD</name>
<dbReference type="PANTHER" id="PTHR46797">
    <property type="entry name" value="HTH-TYPE TRANSCRIPTIONAL REGULATOR"/>
    <property type="match status" value="1"/>
</dbReference>
<feature type="domain" description="HTH cro/C1-type" evidence="2">
    <location>
        <begin position="18"/>
        <end position="72"/>
    </location>
</feature>
<gene>
    <name evidence="3" type="ordered locus">Kfla_6558</name>
</gene>
<proteinExistence type="predicted"/>
<dbReference type="RefSeq" id="WP_012924105.1">
    <property type="nucleotide sequence ID" value="NC_013729.1"/>
</dbReference>
<dbReference type="CDD" id="cd00093">
    <property type="entry name" value="HTH_XRE"/>
    <property type="match status" value="1"/>
</dbReference>